<dbReference type="AlphaFoldDB" id="A0A174S6B2"/>
<dbReference type="InterPro" id="IPR026990">
    <property type="entry name" value="TnpW"/>
</dbReference>
<proteinExistence type="predicted"/>
<gene>
    <name evidence="2" type="ORF">ERS852569_01241</name>
</gene>
<evidence type="ECO:0000313" key="3">
    <source>
        <dbReference type="Proteomes" id="UP000095762"/>
    </source>
</evidence>
<dbReference type="EMBL" id="CZBP01000007">
    <property type="protein sequence ID" value="CUP91881.1"/>
    <property type="molecule type" value="Genomic_DNA"/>
</dbReference>
<reference evidence="2 3" key="1">
    <citation type="submission" date="2015-09" db="EMBL/GenBank/DDBJ databases">
        <authorList>
            <consortium name="Pathogen Informatics"/>
        </authorList>
    </citation>
    <scope>NUCLEOTIDE SEQUENCE [LARGE SCALE GENOMIC DNA]</scope>
    <source>
        <strain evidence="2 3">2789STDY5834957</strain>
    </source>
</reference>
<evidence type="ECO:0000256" key="1">
    <source>
        <dbReference type="SAM" id="MobiDB-lite"/>
    </source>
</evidence>
<dbReference type="Pfam" id="PF14202">
    <property type="entry name" value="TnpW"/>
    <property type="match status" value="1"/>
</dbReference>
<feature type="region of interest" description="Disordered" evidence="1">
    <location>
        <begin position="1"/>
        <end position="21"/>
    </location>
</feature>
<feature type="compositionally biased region" description="Polar residues" evidence="1">
    <location>
        <begin position="1"/>
        <end position="13"/>
    </location>
</feature>
<name>A0A174S6B2_9FIRM</name>
<organism evidence="2 3">
    <name type="scientific">Blautia obeum</name>
    <dbReference type="NCBI Taxonomy" id="40520"/>
    <lineage>
        <taxon>Bacteria</taxon>
        <taxon>Bacillati</taxon>
        <taxon>Bacillota</taxon>
        <taxon>Clostridia</taxon>
        <taxon>Lachnospirales</taxon>
        <taxon>Lachnospiraceae</taxon>
        <taxon>Blautia</taxon>
    </lineage>
</organism>
<evidence type="ECO:0008006" key="4">
    <source>
        <dbReference type="Google" id="ProtNLM"/>
    </source>
</evidence>
<dbReference type="RefSeq" id="WP_055059682.1">
    <property type="nucleotide sequence ID" value="NZ_CZBP01000007.1"/>
</dbReference>
<protein>
    <recommendedName>
        <fullName evidence="4">Transposon-encoded protein TnpW</fullName>
    </recommendedName>
</protein>
<dbReference type="Proteomes" id="UP000095762">
    <property type="component" value="Unassembled WGS sequence"/>
</dbReference>
<accession>A0A174S6B2</accession>
<evidence type="ECO:0000313" key="2">
    <source>
        <dbReference type="EMBL" id="CUP91881.1"/>
    </source>
</evidence>
<sequence>MSNKASTPANASPLTVKEAEQPDIVKKIGNTTYRVKIHFSTTSKETMSDKIKRLIMNDCGKIS</sequence>